<evidence type="ECO:0000256" key="9">
    <source>
        <dbReference type="RuleBase" id="RU004432"/>
    </source>
</evidence>
<feature type="domain" description="UVR" evidence="10">
    <location>
        <begin position="443"/>
        <end position="478"/>
    </location>
</feature>
<dbReference type="Gene3D" id="4.10.860.10">
    <property type="entry name" value="UVR domain"/>
    <property type="match status" value="1"/>
</dbReference>
<dbReference type="InterPro" id="IPR004176">
    <property type="entry name" value="Clp_R_N"/>
</dbReference>
<comment type="similarity">
    <text evidence="9">Belongs to the ClpA/ClpB family.</text>
</comment>
<dbReference type="CDD" id="cd19499">
    <property type="entry name" value="RecA-like_ClpB_Hsp104-like"/>
    <property type="match status" value="1"/>
</dbReference>
<evidence type="ECO:0000256" key="2">
    <source>
        <dbReference type="ARBA" id="ARBA00022528"/>
    </source>
</evidence>
<dbReference type="PROSITE" id="PS00871">
    <property type="entry name" value="CLPAB_2"/>
    <property type="match status" value="1"/>
</dbReference>
<dbReference type="Gene3D" id="3.40.50.300">
    <property type="entry name" value="P-loop containing nucleotide triphosphate hydrolases"/>
    <property type="match status" value="2"/>
</dbReference>
<dbReference type="PROSITE" id="PS51903">
    <property type="entry name" value="CLP_R"/>
    <property type="match status" value="1"/>
</dbReference>
<feature type="domain" description="Clp R" evidence="11">
    <location>
        <begin position="2"/>
        <end position="145"/>
    </location>
</feature>
<sequence length="903" mass="101712">MFERFTERALQVIMMSQEESRRLGHNFVGTEQILLGLLGEGCGVTINAVREYGINIRKVRIEVERLIGKGTGFVAIEIPFTPRAKKILEMSIKQSKDLNHSYINTEHIFLALLNDTDGICAKVLQNLGANIPRIKSYILNELDQNHEGSPKVLANVASGEQSSNPNIKQTKDLFLFDDLDPSSLTAPNLMEYTTDLTESAERAKIDPVVGRENEIERVIQIISRRRKNNPILIGEPGVGKTAVAEGLAQRIVQREVPSELHDYKIFVLDITLLLAGTKYRGEFEERLKRIVQELKEQKNIIIVIDEVHTLVGAGAAEGALDAANILKPALARGELQCIGATTIDEYRQHIEKDPALERRFQPVWVNEPSIEETIAILKGLRLRYEQHHRLEITNEALVAAANLGAQYIADRFLPDKAIDLIDEGSARVRLVNYRLPPAVQILDKELRRILEDKDLAVREQRFETATEIRDDELSLRSQMGAIIKASNTPIPKGVLERLKVGSQDIASIVALWTGVPVTKITKDENTRLLELENVLHQRVIGQKEAVSAVARAVRRARVGMRNMKRPIASFFFSGPTGVGKTELTKTLASFFFGAEDAMVRLDMSEFMERHTVAKLIGSPPGYIGYNEGGQLTEAVRRKPYTVILFDEVEKAHPDVFNLLLQILEDGRLTDSKGRIIDFKNTILIMTSNLGSKAIQDNDLSSQGMGFGGEKADTQKTKYAQLCNTVGESLKAFFKPEFLNRIDEIIVFEQLTKTNITEIAVIMVNDLIERVKKEKDITLSLTPRMMELLVEEGFNPTYGARPLRRALVKLVEDKVSLEYLRYKNENDDEDPVDILVDVDLNKVKVSISKTIIKEEVKPAQEIKPAQEKRSYKIIVPRLEKIRKEEEAKAKLDLDKLLQQKQESN</sequence>
<dbReference type="GO" id="GO:0016887">
    <property type="term" value="F:ATP hydrolysis activity"/>
    <property type="evidence" value="ECO:0007669"/>
    <property type="project" value="InterPro"/>
</dbReference>
<dbReference type="EMBL" id="FP102343">
    <property type="protein sequence ID" value="CAT18853.1"/>
    <property type="molecule type" value="Genomic_DNA"/>
</dbReference>
<evidence type="ECO:0000259" key="11">
    <source>
        <dbReference type="PROSITE" id="PS51903"/>
    </source>
</evidence>
<evidence type="ECO:0000256" key="1">
    <source>
        <dbReference type="ARBA" id="ARBA00004229"/>
    </source>
</evidence>
<dbReference type="InterPro" id="IPR028299">
    <property type="entry name" value="ClpA/B_CS2"/>
</dbReference>
<dbReference type="Pfam" id="PF10431">
    <property type="entry name" value="ClpB_D2-small"/>
    <property type="match status" value="1"/>
</dbReference>
<dbReference type="GO" id="GO:0005524">
    <property type="term" value="F:ATP binding"/>
    <property type="evidence" value="ECO:0007669"/>
    <property type="project" value="UniProtKB-KW"/>
</dbReference>
<reference evidence="12" key="1">
    <citation type="submission" date="2008-12" db="EMBL/GenBank/DDBJ databases">
        <authorList>
            <person name="Genoscope - CEA"/>
        </authorList>
    </citation>
    <scope>NUCLEOTIDE SEQUENCE</scope>
</reference>
<dbReference type="InterPro" id="IPR041546">
    <property type="entry name" value="ClpA/ClpB_AAA_lid"/>
</dbReference>
<dbReference type="InterPro" id="IPR001270">
    <property type="entry name" value="ClpA/B"/>
</dbReference>
<dbReference type="PROSITE" id="PS50151">
    <property type="entry name" value="UVR"/>
    <property type="match status" value="1"/>
</dbReference>
<dbReference type="PRINTS" id="PR00300">
    <property type="entry name" value="CLPPROTEASEA"/>
</dbReference>
<dbReference type="GO" id="GO:0009507">
    <property type="term" value="C:chloroplast"/>
    <property type="evidence" value="ECO:0007669"/>
    <property type="project" value="UniProtKB-SubCell"/>
</dbReference>
<dbReference type="InterPro" id="IPR050130">
    <property type="entry name" value="ClpA_ClpB"/>
</dbReference>
<dbReference type="SMART" id="SM00382">
    <property type="entry name" value="AAA"/>
    <property type="match status" value="2"/>
</dbReference>
<protein>
    <submittedName>
        <fullName evidence="12">ATP-dependent Clp protease ATP-binding subunit clpA homolog</fullName>
    </submittedName>
</protein>
<dbReference type="PANTHER" id="PTHR11638:SF155">
    <property type="entry name" value="CHAPERONE PROTEIN CLPC1, CHLOROPLASTIC-LIKE"/>
    <property type="match status" value="1"/>
</dbReference>
<dbReference type="PANTHER" id="PTHR11638">
    <property type="entry name" value="ATP-DEPENDENT CLP PROTEASE"/>
    <property type="match status" value="1"/>
</dbReference>
<keyword evidence="2 12" id="KW-0150">Chloroplast</keyword>
<reference evidence="12" key="2">
    <citation type="journal article" date="2009" name="BMC Evol. Biol.">
        <title>Plastid genomes of two brown algae, Ectocarpus siliculosus and Fucus vesiculosus: further insights on the evolution of red-algal derived plastids.</title>
        <authorList>
            <person name="Le Corguille G."/>
            <person name="Pearson G."/>
            <person name="Valente M."/>
            <person name="Viegas C."/>
            <person name="Gschloessl B."/>
            <person name="Corre E."/>
            <person name="Bailly X."/>
            <person name="Peters A.F."/>
            <person name="Jubin C."/>
            <person name="Vacherie B."/>
            <person name="Cock J.M."/>
            <person name="Leblanc C."/>
        </authorList>
    </citation>
    <scope>NUCLEOTIDE SEQUENCE [LARGE SCALE GENOMIC DNA]</scope>
</reference>
<dbReference type="Pfam" id="PF07724">
    <property type="entry name" value="AAA_2"/>
    <property type="match status" value="1"/>
</dbReference>
<organism>
    <name type="scientific">Ectocarpus siliculosus</name>
    <name type="common">Brown alga</name>
    <name type="synonym">Conferva siliculosa</name>
    <dbReference type="NCBI Taxonomy" id="2880"/>
    <lineage>
        <taxon>Eukaryota</taxon>
        <taxon>Sar</taxon>
        <taxon>Stramenopiles</taxon>
        <taxon>Ochrophyta</taxon>
        <taxon>PX clade</taxon>
        <taxon>Phaeophyceae</taxon>
        <taxon>Ectocarpales</taxon>
        <taxon>Ectocarpaceae</taxon>
        <taxon>Ectocarpus</taxon>
    </lineage>
</organism>
<accession>D1J7B8</accession>
<evidence type="ECO:0000256" key="6">
    <source>
        <dbReference type="ARBA" id="ARBA00022840"/>
    </source>
</evidence>
<gene>
    <name evidence="12" type="primary">clpC</name>
    <name evidence="12" type="ORF">Es_cpDNA_160</name>
</gene>
<dbReference type="SUPFAM" id="SSF81923">
    <property type="entry name" value="Double Clp-N motif"/>
    <property type="match status" value="1"/>
</dbReference>
<name>D1J7B8_ECTSI</name>
<dbReference type="Pfam" id="PF00004">
    <property type="entry name" value="AAA"/>
    <property type="match status" value="1"/>
</dbReference>
<dbReference type="Pfam" id="PF02861">
    <property type="entry name" value="Clp_N"/>
    <property type="match status" value="1"/>
</dbReference>
<dbReference type="InterPro" id="IPR027417">
    <property type="entry name" value="P-loop_NTPase"/>
</dbReference>
<keyword evidence="6 9" id="KW-0067">ATP-binding</keyword>
<dbReference type="STRING" id="2880.D1J7B8"/>
<comment type="subcellular location">
    <subcellularLocation>
        <location evidence="1">Plastid</location>
        <location evidence="1">Chloroplast</location>
    </subcellularLocation>
</comment>
<keyword evidence="12" id="KW-0645">Protease</keyword>
<dbReference type="CDD" id="cd00009">
    <property type="entry name" value="AAA"/>
    <property type="match status" value="1"/>
</dbReference>
<evidence type="ECO:0000256" key="5">
    <source>
        <dbReference type="ARBA" id="ARBA00022741"/>
    </source>
</evidence>
<dbReference type="SUPFAM" id="SSF52540">
    <property type="entry name" value="P-loop containing nucleoside triphosphate hydrolases"/>
    <property type="match status" value="2"/>
</dbReference>
<dbReference type="GO" id="GO:0006508">
    <property type="term" value="P:proteolysis"/>
    <property type="evidence" value="ECO:0007669"/>
    <property type="project" value="UniProtKB-KW"/>
</dbReference>
<dbReference type="InterPro" id="IPR036628">
    <property type="entry name" value="Clp_N_dom_sf"/>
</dbReference>
<dbReference type="EMBL" id="FP102296">
    <property type="protein sequence ID" value="CAV31302.1"/>
    <property type="molecule type" value="Genomic_DNA"/>
</dbReference>
<keyword evidence="7 9" id="KW-0143">Chaperone</keyword>
<dbReference type="InterPro" id="IPR003593">
    <property type="entry name" value="AAA+_ATPase"/>
</dbReference>
<dbReference type="SMART" id="SM01086">
    <property type="entry name" value="ClpB_D2-small"/>
    <property type="match status" value="1"/>
</dbReference>
<dbReference type="FunFam" id="3.40.50.300:FF:000010">
    <property type="entry name" value="Chaperone clpB 1, putative"/>
    <property type="match status" value="1"/>
</dbReference>
<dbReference type="InterPro" id="IPR019489">
    <property type="entry name" value="Clp_ATPase_C"/>
</dbReference>
<evidence type="ECO:0000256" key="4">
    <source>
        <dbReference type="ARBA" id="ARBA00022737"/>
    </source>
</evidence>
<evidence type="ECO:0000259" key="10">
    <source>
        <dbReference type="PROSITE" id="PS50151"/>
    </source>
</evidence>
<dbReference type="GO" id="GO:0034605">
    <property type="term" value="P:cellular response to heat"/>
    <property type="evidence" value="ECO:0007669"/>
    <property type="project" value="TreeGrafter"/>
</dbReference>
<dbReference type="InterPro" id="IPR018368">
    <property type="entry name" value="ClpA/B_CS1"/>
</dbReference>
<dbReference type="eggNOG" id="KOG1051">
    <property type="taxonomic scope" value="Eukaryota"/>
</dbReference>
<dbReference type="GeneID" id="8594864"/>
<keyword evidence="3 12" id="KW-0934">Plastid</keyword>
<keyword evidence="12" id="KW-0378">Hydrolase</keyword>
<evidence type="ECO:0000256" key="8">
    <source>
        <dbReference type="PROSITE-ProRule" id="PRU01251"/>
    </source>
</evidence>
<evidence type="ECO:0000313" key="12">
    <source>
        <dbReference type="EMBL" id="CAV31302.1"/>
    </source>
</evidence>
<keyword evidence="5 9" id="KW-0547">Nucleotide-binding</keyword>
<dbReference type="InterPro" id="IPR003959">
    <property type="entry name" value="ATPase_AAA_core"/>
</dbReference>
<dbReference type="InterPro" id="IPR001943">
    <property type="entry name" value="UVR_dom"/>
</dbReference>
<proteinExistence type="inferred from homology"/>
<dbReference type="FunFam" id="3.40.50.300:FF:000025">
    <property type="entry name" value="ATP-dependent Clp protease subunit"/>
    <property type="match status" value="1"/>
</dbReference>
<keyword evidence="4 8" id="KW-0677">Repeat</keyword>
<evidence type="ECO:0000256" key="7">
    <source>
        <dbReference type="ARBA" id="ARBA00023186"/>
    </source>
</evidence>
<dbReference type="PROSITE" id="PS00870">
    <property type="entry name" value="CLPAB_1"/>
    <property type="match status" value="1"/>
</dbReference>
<evidence type="ECO:0000256" key="3">
    <source>
        <dbReference type="ARBA" id="ARBA00022640"/>
    </source>
</evidence>
<dbReference type="RefSeq" id="YP_003289271.1">
    <property type="nucleotide sequence ID" value="NC_013498.1"/>
</dbReference>
<dbReference type="InParanoid" id="D1J7B8"/>
<geneLocation type="chloroplast" evidence="12"/>
<dbReference type="Gene3D" id="1.10.1780.10">
    <property type="entry name" value="Clp, N-terminal domain"/>
    <property type="match status" value="1"/>
</dbReference>
<dbReference type="Gene3D" id="1.10.8.60">
    <property type="match status" value="2"/>
</dbReference>
<dbReference type="AlphaFoldDB" id="D1J7B8"/>
<dbReference type="GO" id="GO:0008233">
    <property type="term" value="F:peptidase activity"/>
    <property type="evidence" value="ECO:0007669"/>
    <property type="project" value="UniProtKB-KW"/>
</dbReference>
<dbReference type="Pfam" id="PF17871">
    <property type="entry name" value="AAA_lid_9"/>
    <property type="match status" value="1"/>
</dbReference>